<name>A0ABN8JJ69_9HYPH</name>
<dbReference type="Proteomes" id="UP001153050">
    <property type="component" value="Unassembled WGS sequence"/>
</dbReference>
<evidence type="ECO:0000313" key="2">
    <source>
        <dbReference type="Proteomes" id="UP001153050"/>
    </source>
</evidence>
<keyword evidence="2" id="KW-1185">Reference proteome</keyword>
<gene>
    <name evidence="1" type="ORF">MES5069_170069</name>
</gene>
<protein>
    <recommendedName>
        <fullName evidence="3">Transposase</fullName>
    </recommendedName>
</protein>
<evidence type="ECO:0008006" key="3">
    <source>
        <dbReference type="Google" id="ProtNLM"/>
    </source>
</evidence>
<evidence type="ECO:0000313" key="1">
    <source>
        <dbReference type="EMBL" id="CAH2397328.1"/>
    </source>
</evidence>
<comment type="caution">
    <text evidence="1">The sequence shown here is derived from an EMBL/GenBank/DDBJ whole genome shotgun (WGS) entry which is preliminary data.</text>
</comment>
<accession>A0ABN8JJ69</accession>
<proteinExistence type="predicted"/>
<sequence length="52" mass="6094">MDVKGARPGVRRCWSGQKKSQSHRVHERLKLIVEYFIAVDEYSARSELTYLV</sequence>
<organism evidence="1 2">
    <name type="scientific">Mesorhizobium escarrei</name>
    <dbReference type="NCBI Taxonomy" id="666018"/>
    <lineage>
        <taxon>Bacteria</taxon>
        <taxon>Pseudomonadati</taxon>
        <taxon>Pseudomonadota</taxon>
        <taxon>Alphaproteobacteria</taxon>
        <taxon>Hyphomicrobiales</taxon>
        <taxon>Phyllobacteriaceae</taxon>
        <taxon>Mesorhizobium</taxon>
    </lineage>
</organism>
<reference evidence="1 2" key="1">
    <citation type="submission" date="2022-03" db="EMBL/GenBank/DDBJ databases">
        <authorList>
            <person name="Brunel B."/>
        </authorList>
    </citation>
    <scope>NUCLEOTIDE SEQUENCE [LARGE SCALE GENOMIC DNA]</scope>
    <source>
        <strain evidence="1">STM5069sample</strain>
    </source>
</reference>
<dbReference type="EMBL" id="CAKXZT010000079">
    <property type="protein sequence ID" value="CAH2397328.1"/>
    <property type="molecule type" value="Genomic_DNA"/>
</dbReference>